<keyword evidence="2" id="KW-1185">Reference proteome</keyword>
<accession>A0A9E7I5V3</accession>
<dbReference type="EMBL" id="CP097511">
    <property type="protein sequence ID" value="URE46705.1"/>
    <property type="molecule type" value="Genomic_DNA"/>
</dbReference>
<organism evidence="1 2">
    <name type="scientific">Musa troglodytarum</name>
    <name type="common">fe'i banana</name>
    <dbReference type="NCBI Taxonomy" id="320322"/>
    <lineage>
        <taxon>Eukaryota</taxon>
        <taxon>Viridiplantae</taxon>
        <taxon>Streptophyta</taxon>
        <taxon>Embryophyta</taxon>
        <taxon>Tracheophyta</taxon>
        <taxon>Spermatophyta</taxon>
        <taxon>Magnoliopsida</taxon>
        <taxon>Liliopsida</taxon>
        <taxon>Zingiberales</taxon>
        <taxon>Musaceae</taxon>
        <taxon>Musa</taxon>
    </lineage>
</organism>
<dbReference type="AlphaFoldDB" id="A0A9E7I5V3"/>
<evidence type="ECO:0000313" key="1">
    <source>
        <dbReference type="EMBL" id="URE46705.1"/>
    </source>
</evidence>
<dbReference type="Proteomes" id="UP001055439">
    <property type="component" value="Chromosome 9"/>
</dbReference>
<evidence type="ECO:0000313" key="2">
    <source>
        <dbReference type="Proteomes" id="UP001055439"/>
    </source>
</evidence>
<sequence length="43" mass="5115">MIAFRRLSPIMRCVALQQECLHSFVSSGENKGKRRRRRRRRGA</sequence>
<name>A0A9E7I5V3_9LILI</name>
<reference evidence="1" key="1">
    <citation type="submission" date="2022-05" db="EMBL/GenBank/DDBJ databases">
        <title>The Musa troglodytarum L. genome provides insights into the mechanism of non-climacteric behaviour and enrichment of carotenoids.</title>
        <authorList>
            <person name="Wang J."/>
        </authorList>
    </citation>
    <scope>NUCLEOTIDE SEQUENCE</scope>
    <source>
        <tissue evidence="1">Leaf</tissue>
    </source>
</reference>
<protein>
    <submittedName>
        <fullName evidence="1">Uncharacterized protein</fullName>
    </submittedName>
</protein>
<proteinExistence type="predicted"/>
<gene>
    <name evidence="1" type="ORF">MUK42_33131</name>
</gene>